<keyword evidence="3" id="KW-1185">Reference proteome</keyword>
<name>A0A4R9K0F4_9LEPT</name>
<protein>
    <submittedName>
        <fullName evidence="2">DJ-1/PfpI family protein</fullName>
    </submittedName>
</protein>
<comment type="caution">
    <text evidence="2">The sequence shown here is derived from an EMBL/GenBank/DDBJ whole genome shotgun (WGS) entry which is preliminary data.</text>
</comment>
<dbReference type="CDD" id="cd03135">
    <property type="entry name" value="GATase1_DJ-1"/>
    <property type="match status" value="1"/>
</dbReference>
<dbReference type="PANTHER" id="PTHR48094">
    <property type="entry name" value="PROTEIN/NUCLEIC ACID DEGLYCASE DJ-1-RELATED"/>
    <property type="match status" value="1"/>
</dbReference>
<evidence type="ECO:0000259" key="1">
    <source>
        <dbReference type="Pfam" id="PF01965"/>
    </source>
</evidence>
<evidence type="ECO:0000313" key="2">
    <source>
        <dbReference type="EMBL" id="TGL59132.1"/>
    </source>
</evidence>
<dbReference type="PANTHER" id="PTHR48094:SF12">
    <property type="entry name" value="PARKINSON DISEASE PROTEIN 7 HOMOLOG"/>
    <property type="match status" value="1"/>
</dbReference>
<gene>
    <name evidence="2" type="ORF">EHQ58_09460</name>
</gene>
<reference evidence="2" key="1">
    <citation type="journal article" date="2019" name="PLoS Negl. Trop. Dis.">
        <title>Revisiting the worldwide diversity of Leptospira species in the environment.</title>
        <authorList>
            <person name="Vincent A.T."/>
            <person name="Schiettekatte O."/>
            <person name="Bourhy P."/>
            <person name="Veyrier F.J."/>
            <person name="Picardeau M."/>
        </authorList>
    </citation>
    <scope>NUCLEOTIDE SEQUENCE [LARGE SCALE GENOMIC DNA]</scope>
    <source>
        <strain evidence="2">201702476</strain>
    </source>
</reference>
<proteinExistence type="predicted"/>
<dbReference type="OrthoDB" id="9800516at2"/>
<dbReference type="RefSeq" id="WP_135623656.1">
    <property type="nucleotide sequence ID" value="NZ_RQGD01000025.1"/>
</dbReference>
<dbReference type="AlphaFoldDB" id="A0A4R9K0F4"/>
<sequence length="184" mass="19785">MKTNTLIPFAPGFEEMEGIILADVLRRGGVNVTIASLSEGVVLASRKTSHLADTILEQIFSLTFDLIVLPGGLEGTLNLQNSKLLRDMVQAQNERGGLIGAICAAPNALRNWGIIANDDPFTAFPTSISLANGGKYTLERIVQNKNIITSIGPGSAFEFALFLLEILEGGEIRKKVEEGLYLPS</sequence>
<dbReference type="InterPro" id="IPR006287">
    <property type="entry name" value="DJ-1"/>
</dbReference>
<dbReference type="Gene3D" id="3.40.50.880">
    <property type="match status" value="1"/>
</dbReference>
<dbReference type="InterPro" id="IPR029062">
    <property type="entry name" value="Class_I_gatase-like"/>
</dbReference>
<feature type="domain" description="DJ-1/PfpI" evidence="1">
    <location>
        <begin position="6"/>
        <end position="165"/>
    </location>
</feature>
<dbReference type="SUPFAM" id="SSF52317">
    <property type="entry name" value="Class I glutamine amidotransferase-like"/>
    <property type="match status" value="1"/>
</dbReference>
<dbReference type="NCBIfam" id="TIGR01383">
    <property type="entry name" value="not_thiJ"/>
    <property type="match status" value="1"/>
</dbReference>
<dbReference type="EMBL" id="RQGD01000025">
    <property type="protein sequence ID" value="TGL59132.1"/>
    <property type="molecule type" value="Genomic_DNA"/>
</dbReference>
<dbReference type="GO" id="GO:0005737">
    <property type="term" value="C:cytoplasm"/>
    <property type="evidence" value="ECO:0007669"/>
    <property type="project" value="TreeGrafter"/>
</dbReference>
<evidence type="ECO:0000313" key="3">
    <source>
        <dbReference type="Proteomes" id="UP000297693"/>
    </source>
</evidence>
<organism evidence="2 3">
    <name type="scientific">Leptospira ognonensis</name>
    <dbReference type="NCBI Taxonomy" id="2484945"/>
    <lineage>
        <taxon>Bacteria</taxon>
        <taxon>Pseudomonadati</taxon>
        <taxon>Spirochaetota</taxon>
        <taxon>Spirochaetia</taxon>
        <taxon>Leptospirales</taxon>
        <taxon>Leptospiraceae</taxon>
        <taxon>Leptospira</taxon>
    </lineage>
</organism>
<accession>A0A4R9K0F4</accession>
<dbReference type="InterPro" id="IPR002818">
    <property type="entry name" value="DJ-1/PfpI"/>
</dbReference>
<dbReference type="Pfam" id="PF01965">
    <property type="entry name" value="DJ-1_PfpI"/>
    <property type="match status" value="1"/>
</dbReference>
<dbReference type="Proteomes" id="UP000297693">
    <property type="component" value="Unassembled WGS sequence"/>
</dbReference>
<dbReference type="InterPro" id="IPR050325">
    <property type="entry name" value="Prot/Nucl_acid_deglycase"/>
</dbReference>